<dbReference type="AlphaFoldDB" id="A0A5C4LJ27"/>
<protein>
    <submittedName>
        <fullName evidence="2">GNAT family N-acetyltransferase</fullName>
    </submittedName>
</protein>
<dbReference type="InterPro" id="IPR039143">
    <property type="entry name" value="GNPNAT1-like"/>
</dbReference>
<proteinExistence type="predicted"/>
<dbReference type="EMBL" id="VDDA01000005">
    <property type="protein sequence ID" value="TNC12894.1"/>
    <property type="molecule type" value="Genomic_DNA"/>
</dbReference>
<name>A0A5C4LJ27_9HYPH</name>
<dbReference type="OrthoDB" id="9796171at2"/>
<dbReference type="CDD" id="cd04301">
    <property type="entry name" value="NAT_SF"/>
    <property type="match status" value="1"/>
</dbReference>
<dbReference type="PROSITE" id="PS51186">
    <property type="entry name" value="GNAT"/>
    <property type="match status" value="1"/>
</dbReference>
<dbReference type="SUPFAM" id="SSF55729">
    <property type="entry name" value="Acyl-CoA N-acyltransferases (Nat)"/>
    <property type="match status" value="1"/>
</dbReference>
<dbReference type="InterPro" id="IPR000182">
    <property type="entry name" value="GNAT_dom"/>
</dbReference>
<comment type="caution">
    <text evidence="2">The sequence shown here is derived from an EMBL/GenBank/DDBJ whole genome shotgun (WGS) entry which is preliminary data.</text>
</comment>
<dbReference type="Gene3D" id="3.40.630.30">
    <property type="match status" value="1"/>
</dbReference>
<dbReference type="PANTHER" id="PTHR13355">
    <property type="entry name" value="GLUCOSAMINE 6-PHOSPHATE N-ACETYLTRANSFERASE"/>
    <property type="match status" value="1"/>
</dbReference>
<dbReference type="GO" id="GO:0008080">
    <property type="term" value="F:N-acetyltransferase activity"/>
    <property type="evidence" value="ECO:0007669"/>
    <property type="project" value="TreeGrafter"/>
</dbReference>
<dbReference type="Proteomes" id="UP000305267">
    <property type="component" value="Unassembled WGS sequence"/>
</dbReference>
<keyword evidence="3" id="KW-1185">Reference proteome</keyword>
<accession>A0A5C4LJ27</accession>
<evidence type="ECO:0000259" key="1">
    <source>
        <dbReference type="PROSITE" id="PS51186"/>
    </source>
</evidence>
<gene>
    <name evidence="2" type="ORF">FF100_14675</name>
</gene>
<dbReference type="InterPro" id="IPR016181">
    <property type="entry name" value="Acyl_CoA_acyltransferase"/>
</dbReference>
<sequence length="147" mass="16012">MSAAPSETDIIRVPASSTLGKAALKLRHEVFVVEQGVPVEVEIDADDPTATHFVALVEGEIAGTLRVVFKPEHAKIGRVVVHRDRRGSGIARKMMICAMDYCRGIGVGRFYLTAQTDKLGFYEKLGFAAFGAEFMDAGIPHLAMKTY</sequence>
<dbReference type="Pfam" id="PF13673">
    <property type="entry name" value="Acetyltransf_10"/>
    <property type="match status" value="1"/>
</dbReference>
<reference evidence="2 3" key="1">
    <citation type="submission" date="2019-06" db="EMBL/GenBank/DDBJ databases">
        <title>Genome of Methylobacterium sp. 17Sr1-39.</title>
        <authorList>
            <person name="Seo T."/>
        </authorList>
    </citation>
    <scope>NUCLEOTIDE SEQUENCE [LARGE SCALE GENOMIC DNA]</scope>
    <source>
        <strain evidence="2 3">17Sr1-39</strain>
    </source>
</reference>
<evidence type="ECO:0000313" key="3">
    <source>
        <dbReference type="Proteomes" id="UP000305267"/>
    </source>
</evidence>
<organism evidence="2 3">
    <name type="scientific">Methylobacterium terricola</name>
    <dbReference type="NCBI Taxonomy" id="2583531"/>
    <lineage>
        <taxon>Bacteria</taxon>
        <taxon>Pseudomonadati</taxon>
        <taxon>Pseudomonadota</taxon>
        <taxon>Alphaproteobacteria</taxon>
        <taxon>Hyphomicrobiales</taxon>
        <taxon>Methylobacteriaceae</taxon>
        <taxon>Methylobacterium</taxon>
    </lineage>
</organism>
<keyword evidence="2" id="KW-0808">Transferase</keyword>
<dbReference type="RefSeq" id="WP_139036432.1">
    <property type="nucleotide sequence ID" value="NZ_VDDA01000005.1"/>
</dbReference>
<feature type="domain" description="N-acetyltransferase" evidence="1">
    <location>
        <begin position="10"/>
        <end position="147"/>
    </location>
</feature>
<evidence type="ECO:0000313" key="2">
    <source>
        <dbReference type="EMBL" id="TNC12894.1"/>
    </source>
</evidence>